<evidence type="ECO:0000256" key="1">
    <source>
        <dbReference type="SAM" id="MobiDB-lite"/>
    </source>
</evidence>
<keyword evidence="3" id="KW-1185">Reference proteome</keyword>
<proteinExistence type="predicted"/>
<evidence type="ECO:0000313" key="2">
    <source>
        <dbReference type="EMBL" id="OZI79894.1"/>
    </source>
</evidence>
<feature type="compositionally biased region" description="Low complexity" evidence="1">
    <location>
        <begin position="128"/>
        <end position="138"/>
    </location>
</feature>
<dbReference type="Proteomes" id="UP000215633">
    <property type="component" value="Unassembled WGS sequence"/>
</dbReference>
<evidence type="ECO:0000313" key="3">
    <source>
        <dbReference type="Proteomes" id="UP000215633"/>
    </source>
</evidence>
<evidence type="ECO:0008006" key="4">
    <source>
        <dbReference type="Google" id="ProtNLM"/>
    </source>
</evidence>
<feature type="compositionally biased region" description="Basic and acidic residues" evidence="1">
    <location>
        <begin position="113"/>
        <end position="127"/>
    </location>
</feature>
<name>A0A261W0L2_9BORD</name>
<reference evidence="3" key="1">
    <citation type="submission" date="2017-05" db="EMBL/GenBank/DDBJ databases">
        <title>Complete and WGS of Bordetella genogroups.</title>
        <authorList>
            <person name="Spilker T."/>
            <person name="Lipuma J."/>
        </authorList>
    </citation>
    <scope>NUCLEOTIDE SEQUENCE [LARGE SCALE GENOMIC DNA]</scope>
    <source>
        <strain evidence="3">AU8256</strain>
    </source>
</reference>
<dbReference type="AlphaFoldDB" id="A0A261W0L2"/>
<feature type="region of interest" description="Disordered" evidence="1">
    <location>
        <begin position="113"/>
        <end position="178"/>
    </location>
</feature>
<sequence>MTKPAPYSSDTRAKGWRFELDHERIRQSDTWALAAPEIRPWLLMLWMTAWEQTPCGSLPDDDELIAARIGMPLDQFQAARARLLRGWWRADDGRLYHDTMTERVLEMIERRDGERNRKAEYRARKQAELAAAQRQQAESRPDTSPGSPDLSHGTDAGLPRDSGGSDATGTGTGTSKEKDIPAAASFAGAPACEAEPSPPPLDDETPEKRAMQVAAWLRRREKGRGKQPRGTQSNDPRIAAWLAAGVTGLQLAEAYELAVADREDSGDVGPITPGFLDIFVAKVLHPPAAQSAVNSKRPAASKADPLAWATTWSGIVAKGTELGLQQQAGELDRDFKLRVHATAGTTADDFARLLADYGVRV</sequence>
<accession>A0A261W0L2</accession>
<comment type="caution">
    <text evidence="2">The sequence shown here is derived from an EMBL/GenBank/DDBJ whole genome shotgun (WGS) entry which is preliminary data.</text>
</comment>
<dbReference type="RefSeq" id="WP_094806354.1">
    <property type="nucleotide sequence ID" value="NZ_NEVT01000003.1"/>
</dbReference>
<protein>
    <recommendedName>
        <fullName evidence="4">DUF1376 domain-containing protein</fullName>
    </recommendedName>
</protein>
<organism evidence="2 3">
    <name type="scientific">Bordetella genomosp. 2</name>
    <dbReference type="NCBI Taxonomy" id="1983456"/>
    <lineage>
        <taxon>Bacteria</taxon>
        <taxon>Pseudomonadati</taxon>
        <taxon>Pseudomonadota</taxon>
        <taxon>Betaproteobacteria</taxon>
        <taxon>Burkholderiales</taxon>
        <taxon>Alcaligenaceae</taxon>
        <taxon>Bordetella</taxon>
    </lineage>
</organism>
<gene>
    <name evidence="2" type="ORF">CAL24_08265</name>
</gene>
<dbReference type="EMBL" id="NEVT01000003">
    <property type="protein sequence ID" value="OZI79894.1"/>
    <property type="molecule type" value="Genomic_DNA"/>
</dbReference>